<keyword evidence="8 11" id="KW-0406">Ion transport</keyword>
<dbReference type="InterPro" id="IPR035908">
    <property type="entry name" value="F0_ATP_A_sf"/>
</dbReference>
<organism evidence="13 14">
    <name type="scientific">Candidatus Falkowbacteria bacterium CG10_big_fil_rev_8_21_14_0_10_43_11</name>
    <dbReference type="NCBI Taxonomy" id="1974568"/>
    <lineage>
        <taxon>Bacteria</taxon>
        <taxon>Candidatus Falkowiibacteriota</taxon>
    </lineage>
</organism>
<feature type="transmembrane region" description="Helical" evidence="11">
    <location>
        <begin position="151"/>
        <end position="171"/>
    </location>
</feature>
<dbReference type="InterPro" id="IPR023011">
    <property type="entry name" value="ATP_synth_F0_asu_AS"/>
</dbReference>
<keyword evidence="5 11" id="KW-0812">Transmembrane</keyword>
<reference evidence="14" key="1">
    <citation type="submission" date="2017-09" db="EMBL/GenBank/DDBJ databases">
        <title>Depth-based differentiation of microbial function through sediment-hosted aquifers and enrichment of novel symbionts in the deep terrestrial subsurface.</title>
        <authorList>
            <person name="Probst A.J."/>
            <person name="Ladd B."/>
            <person name="Jarett J.K."/>
            <person name="Geller-Mcgrath D.E."/>
            <person name="Sieber C.M.K."/>
            <person name="Emerson J.B."/>
            <person name="Anantharaman K."/>
            <person name="Thomas B.C."/>
            <person name="Malmstrom R."/>
            <person name="Stieglmeier M."/>
            <person name="Klingl A."/>
            <person name="Woyke T."/>
            <person name="Ryan C.M."/>
            <person name="Banfield J.F."/>
        </authorList>
    </citation>
    <scope>NUCLEOTIDE SEQUENCE [LARGE SCALE GENOMIC DNA]</scope>
</reference>
<dbReference type="PRINTS" id="PR00123">
    <property type="entry name" value="ATPASEA"/>
</dbReference>
<evidence type="ECO:0000256" key="12">
    <source>
        <dbReference type="RuleBase" id="RU000483"/>
    </source>
</evidence>
<keyword evidence="7 11" id="KW-1133">Transmembrane helix</keyword>
<dbReference type="GO" id="GO:0005886">
    <property type="term" value="C:plasma membrane"/>
    <property type="evidence" value="ECO:0007669"/>
    <property type="project" value="UniProtKB-SubCell"/>
</dbReference>
<evidence type="ECO:0000313" key="13">
    <source>
        <dbReference type="EMBL" id="PIT93572.1"/>
    </source>
</evidence>
<evidence type="ECO:0000256" key="2">
    <source>
        <dbReference type="ARBA" id="ARBA00006810"/>
    </source>
</evidence>
<feature type="transmembrane region" description="Helical" evidence="11">
    <location>
        <begin position="258"/>
        <end position="281"/>
    </location>
</feature>
<comment type="similarity">
    <text evidence="2 11 12">Belongs to the ATPase A chain family.</text>
</comment>
<feature type="transmembrane region" description="Helical" evidence="11">
    <location>
        <begin position="230"/>
        <end position="252"/>
    </location>
</feature>
<dbReference type="GO" id="GO:0042777">
    <property type="term" value="P:proton motive force-driven plasma membrane ATP synthesis"/>
    <property type="evidence" value="ECO:0007669"/>
    <property type="project" value="TreeGrafter"/>
</dbReference>
<evidence type="ECO:0000256" key="8">
    <source>
        <dbReference type="ARBA" id="ARBA00023065"/>
    </source>
</evidence>
<dbReference type="InterPro" id="IPR045082">
    <property type="entry name" value="ATP_syn_F0_a_bact/chloroplast"/>
</dbReference>
<keyword evidence="6 11" id="KW-0375">Hydrogen ion transport</keyword>
<evidence type="ECO:0000313" key="14">
    <source>
        <dbReference type="Proteomes" id="UP000229335"/>
    </source>
</evidence>
<evidence type="ECO:0000256" key="7">
    <source>
        <dbReference type="ARBA" id="ARBA00022989"/>
    </source>
</evidence>
<dbReference type="PANTHER" id="PTHR42823">
    <property type="entry name" value="ATP SYNTHASE SUBUNIT A, CHLOROPLASTIC"/>
    <property type="match status" value="1"/>
</dbReference>
<comment type="caution">
    <text evidence="13">The sequence shown here is derived from an EMBL/GenBank/DDBJ whole genome shotgun (WGS) entry which is preliminary data.</text>
</comment>
<dbReference type="Gene3D" id="1.20.120.220">
    <property type="entry name" value="ATP synthase, F0 complex, subunit A"/>
    <property type="match status" value="1"/>
</dbReference>
<dbReference type="PANTHER" id="PTHR42823:SF3">
    <property type="entry name" value="ATP SYNTHASE SUBUNIT A, CHLOROPLASTIC"/>
    <property type="match status" value="1"/>
</dbReference>
<dbReference type="GO" id="GO:0045259">
    <property type="term" value="C:proton-transporting ATP synthase complex"/>
    <property type="evidence" value="ECO:0007669"/>
    <property type="project" value="UniProtKB-KW"/>
</dbReference>
<evidence type="ECO:0000256" key="11">
    <source>
        <dbReference type="HAMAP-Rule" id="MF_01393"/>
    </source>
</evidence>
<evidence type="ECO:0000256" key="5">
    <source>
        <dbReference type="ARBA" id="ARBA00022692"/>
    </source>
</evidence>
<dbReference type="GO" id="GO:0046933">
    <property type="term" value="F:proton-transporting ATP synthase activity, rotational mechanism"/>
    <property type="evidence" value="ECO:0007669"/>
    <property type="project" value="UniProtKB-UniRule"/>
</dbReference>
<dbReference type="AlphaFoldDB" id="A0A2M6WLC5"/>
<dbReference type="InterPro" id="IPR000568">
    <property type="entry name" value="ATP_synth_F0_asu"/>
</dbReference>
<feature type="transmembrane region" description="Helical" evidence="11">
    <location>
        <begin position="102"/>
        <end position="119"/>
    </location>
</feature>
<dbReference type="HAMAP" id="MF_01393">
    <property type="entry name" value="ATP_synth_a_bact"/>
    <property type="match status" value="1"/>
</dbReference>
<dbReference type="NCBIfam" id="TIGR01131">
    <property type="entry name" value="ATP_synt_6_or_A"/>
    <property type="match status" value="1"/>
</dbReference>
<evidence type="ECO:0000256" key="4">
    <source>
        <dbReference type="ARBA" id="ARBA00022547"/>
    </source>
</evidence>
<keyword evidence="9 11" id="KW-0472">Membrane</keyword>
<accession>A0A2M6WLC5</accession>
<name>A0A2M6WLC5_9BACT</name>
<keyword evidence="10 11" id="KW-0066">ATP synthesis</keyword>
<dbReference type="EMBL" id="PFAS01000064">
    <property type="protein sequence ID" value="PIT93572.1"/>
    <property type="molecule type" value="Genomic_DNA"/>
</dbReference>
<keyword evidence="11" id="KW-1003">Cell membrane</keyword>
<protein>
    <recommendedName>
        <fullName evidence="11 12">ATP synthase subunit a</fullName>
    </recommendedName>
    <alternativeName>
        <fullName evidence="11">ATP synthase F0 sector subunit a</fullName>
    </alternativeName>
    <alternativeName>
        <fullName evidence="11">F-ATPase subunit 6</fullName>
    </alternativeName>
</protein>
<dbReference type="Proteomes" id="UP000229335">
    <property type="component" value="Unassembled WGS sequence"/>
</dbReference>
<evidence type="ECO:0000256" key="10">
    <source>
        <dbReference type="ARBA" id="ARBA00023310"/>
    </source>
</evidence>
<keyword evidence="4 11" id="KW-0138">CF(0)</keyword>
<keyword evidence="3 11" id="KW-0813">Transport</keyword>
<proteinExistence type="inferred from homology"/>
<feature type="transmembrane region" description="Helical" evidence="11">
    <location>
        <begin position="47"/>
        <end position="67"/>
    </location>
</feature>
<dbReference type="PROSITE" id="PS00449">
    <property type="entry name" value="ATPASE_A"/>
    <property type="match status" value="1"/>
</dbReference>
<dbReference type="Pfam" id="PF00119">
    <property type="entry name" value="ATP-synt_A"/>
    <property type="match status" value="1"/>
</dbReference>
<comment type="function">
    <text evidence="11 12">Key component of the proton channel; it plays a direct role in the translocation of protons across the membrane.</text>
</comment>
<dbReference type="SUPFAM" id="SSF81336">
    <property type="entry name" value="F1F0 ATP synthase subunit A"/>
    <property type="match status" value="1"/>
</dbReference>
<comment type="subcellular location">
    <subcellularLocation>
        <location evidence="11 12">Cell membrane</location>
        <topology evidence="11 12">Multi-pass membrane protein</topology>
    </subcellularLocation>
    <subcellularLocation>
        <location evidence="1">Membrane</location>
        <topology evidence="1">Multi-pass membrane protein</topology>
    </subcellularLocation>
</comment>
<evidence type="ECO:0000256" key="9">
    <source>
        <dbReference type="ARBA" id="ARBA00023136"/>
    </source>
</evidence>
<dbReference type="CDD" id="cd00310">
    <property type="entry name" value="ATP-synt_Fo_a_6"/>
    <property type="match status" value="1"/>
</dbReference>
<evidence type="ECO:0000256" key="6">
    <source>
        <dbReference type="ARBA" id="ARBA00022781"/>
    </source>
</evidence>
<evidence type="ECO:0000256" key="3">
    <source>
        <dbReference type="ARBA" id="ARBA00022448"/>
    </source>
</evidence>
<gene>
    <name evidence="11 13" type="primary">atpB</name>
    <name evidence="13" type="ORF">COU00_03720</name>
</gene>
<evidence type="ECO:0000256" key="1">
    <source>
        <dbReference type="ARBA" id="ARBA00004141"/>
    </source>
</evidence>
<sequence length="287" mass="31894">MGEEQNLHDVEEVVTAQTETHEIVHEQTLFAEPLWHIGGFPITNSLMVSWTVVILIILGSLILRVLLKKVPGKIQGAMEMVFEWFLETFDSITGSRQKSLQFFPLIFAFFIFILLNNWFGLLPGVGTIGQVVNEYGELVFVPYLRGGTADLNTTLALALIAIIASHLFGIFKIGPWTHLNKFINIKAFLEIPKKIMKEPTIILVNPIKAFVGIVEVVGEVAKVASLSFRLFGNIFAGEVLLASMAALVAWIVPIPFMFLELIVGVIQALIFAMLTLAFLTINTSEEH</sequence>